<name>A0ABQ1MIJ0_9SPHI</name>
<evidence type="ECO:0000313" key="2">
    <source>
        <dbReference type="Proteomes" id="UP000597338"/>
    </source>
</evidence>
<keyword evidence="2" id="KW-1185">Reference proteome</keyword>
<dbReference type="Proteomes" id="UP000597338">
    <property type="component" value="Unassembled WGS sequence"/>
</dbReference>
<dbReference type="RefSeq" id="WP_188752866.1">
    <property type="nucleotide sequence ID" value="NZ_BMIK01000016.1"/>
</dbReference>
<comment type="caution">
    <text evidence="1">The sequence shown here is derived from an EMBL/GenBank/DDBJ whole genome shotgun (WGS) entry which is preliminary data.</text>
</comment>
<accession>A0ABQ1MIJ0</accession>
<gene>
    <name evidence="1" type="ORF">GCM10011386_36070</name>
</gene>
<proteinExistence type="predicted"/>
<dbReference type="EMBL" id="BMIK01000016">
    <property type="protein sequence ID" value="GGC40818.1"/>
    <property type="molecule type" value="Genomic_DNA"/>
</dbReference>
<evidence type="ECO:0000313" key="1">
    <source>
        <dbReference type="EMBL" id="GGC40818.1"/>
    </source>
</evidence>
<reference evidence="2" key="1">
    <citation type="journal article" date="2019" name="Int. J. Syst. Evol. Microbiol.">
        <title>The Global Catalogue of Microorganisms (GCM) 10K type strain sequencing project: providing services to taxonomists for standard genome sequencing and annotation.</title>
        <authorList>
            <consortium name="The Broad Institute Genomics Platform"/>
            <consortium name="The Broad Institute Genome Sequencing Center for Infectious Disease"/>
            <person name="Wu L."/>
            <person name="Ma J."/>
        </authorList>
    </citation>
    <scope>NUCLEOTIDE SEQUENCE [LARGE SCALE GENOMIC DNA]</scope>
    <source>
        <strain evidence="2">CGMCC 1.15342</strain>
    </source>
</reference>
<organism evidence="1 2">
    <name type="scientific">Parapedobacter defluvii</name>
    <dbReference type="NCBI Taxonomy" id="2045106"/>
    <lineage>
        <taxon>Bacteria</taxon>
        <taxon>Pseudomonadati</taxon>
        <taxon>Bacteroidota</taxon>
        <taxon>Sphingobacteriia</taxon>
        <taxon>Sphingobacteriales</taxon>
        <taxon>Sphingobacteriaceae</taxon>
        <taxon>Parapedobacter</taxon>
    </lineage>
</organism>
<protein>
    <submittedName>
        <fullName evidence="1">Uncharacterized protein</fullName>
    </submittedName>
</protein>
<sequence length="132" mass="15686">MEIGWLKEFNAHLSELEKEYDLTDLETEDDKYDDNSYWNKIGQLSVFGHNMNANGYHFLYEIKGLSSQILFGLKASLLFNKLRSNEKGKPNIYNHRYTFLLESTIHGVYAYWNRVALLLNYYLVKKFDKKRS</sequence>